<gene>
    <name evidence="7" type="ORF">CL52_11345</name>
    <name evidence="8" type="ORF">SAMN05660875_105182</name>
</gene>
<dbReference type="InterPro" id="IPR036465">
    <property type="entry name" value="vWFA_dom_sf"/>
</dbReference>
<evidence type="ECO:0000313" key="10">
    <source>
        <dbReference type="Proteomes" id="UP000182276"/>
    </source>
</evidence>
<accession>A0A8D3Y1X1</accession>
<evidence type="ECO:0000313" key="9">
    <source>
        <dbReference type="Proteomes" id="UP000031271"/>
    </source>
</evidence>
<evidence type="ECO:0000313" key="8">
    <source>
        <dbReference type="EMBL" id="SDM48755.1"/>
    </source>
</evidence>
<dbReference type="InterPro" id="IPR050768">
    <property type="entry name" value="UPF0353/GerABKA_families"/>
</dbReference>
<dbReference type="KEGG" id="pbm:CL52_11345"/>
<dbReference type="SMART" id="SM00028">
    <property type="entry name" value="TPR"/>
    <property type="match status" value="1"/>
</dbReference>
<dbReference type="Gene3D" id="3.40.50.410">
    <property type="entry name" value="von Willebrand factor, type A domain"/>
    <property type="match status" value="1"/>
</dbReference>
<reference evidence="9" key="1">
    <citation type="submission" date="2014-03" db="EMBL/GenBank/DDBJ databases">
        <title>Complete genome of Pseudomonas balearica DSM 6083T, a sewage water isolate from an enrichment with 2-methylnaphthalene.</title>
        <authorList>
            <person name="Salva-Serra F."/>
            <person name="Jaen-Luchoro D."/>
            <person name="Busquets A."/>
            <person name="Pena A."/>
            <person name="Gomila M."/>
            <person name="Bosch R."/>
            <person name="Nogales B."/>
            <person name="Garcia-Valdes E."/>
            <person name="Lalucat J."/>
            <person name="Bennasar A."/>
        </authorList>
    </citation>
    <scope>NUCLEOTIDE SEQUENCE [LARGE SCALE GENOMIC DNA]</scope>
    <source>
        <strain evidence="9">DSM 6083</strain>
    </source>
</reference>
<feature type="region of interest" description="Disordered" evidence="4">
    <location>
        <begin position="454"/>
        <end position="546"/>
    </location>
</feature>
<keyword evidence="10" id="KW-1185">Reference proteome</keyword>
<dbReference type="InterPro" id="IPR002035">
    <property type="entry name" value="VWF_A"/>
</dbReference>
<dbReference type="AlphaFoldDB" id="A0A8D3Y1X1"/>
<evidence type="ECO:0000256" key="5">
    <source>
        <dbReference type="SAM" id="Phobius"/>
    </source>
</evidence>
<dbReference type="Pfam" id="PF07719">
    <property type="entry name" value="TPR_2"/>
    <property type="match status" value="1"/>
</dbReference>
<dbReference type="Proteomes" id="UP000182276">
    <property type="component" value="Unassembled WGS sequence"/>
</dbReference>
<feature type="transmembrane region" description="Helical" evidence="5">
    <location>
        <begin position="12"/>
        <end position="29"/>
    </location>
</feature>
<dbReference type="InterPro" id="IPR011990">
    <property type="entry name" value="TPR-like_helical_dom_sf"/>
</dbReference>
<feature type="transmembrane region" description="Helical" evidence="5">
    <location>
        <begin position="62"/>
        <end position="81"/>
    </location>
</feature>
<keyword evidence="5" id="KW-0472">Membrane</keyword>
<keyword evidence="2 3" id="KW-0802">TPR repeat</keyword>
<dbReference type="Proteomes" id="UP000031271">
    <property type="component" value="Chromosome"/>
</dbReference>
<feature type="compositionally biased region" description="Low complexity" evidence="4">
    <location>
        <begin position="457"/>
        <end position="469"/>
    </location>
</feature>
<sequence>MNALMPYLLRPWWLLAVPVLAWLLWRLWHRQRQVGRWQRLIPAAFQAVLLTQGRQRTSRLPWALLALGWALGMLVLLGPSWQRLEQPSLKRADPLVVLLEMTPAMLAGDVPPTRLEQARRKLLDLLLARADAHTAVVVYAGSAHTLVPLSDDLATTANLLQAIKPSLMPESGQRVDLAVEQGLALLEQGAQGRGRLLLIGTGIPAEQQQAIGQQLGDDGERLLILGVGTPEGAPIARAEGGFVKDADGAILIPRLDDNGLRRFATQLGSRYQQARLDTADLDSLGLLDRTGAIVRQPERLRLDAWLDQGYWLLLPLLLVAACAARRGWLFGLALLLVQPAPADAFELRDLWLRPDQQGQRLLDEGRPGEAAERFADRRWQGIARYLAGDYAAAISHFAEGDSAADHYNRGNALARSGDLEAAREAYEQALDMQPGLEPALQNKALVEELLRQRDEAAQAAEAPEPGEQGRQAEDGGQPSAASPEQGNTQTAQRPADQASTSDTEQIAQTPAETDSAASASSDAPRPISEQYQAAEQWLRQIPDDPGELLRRKFLYEQRKRQEASQ</sequence>
<evidence type="ECO:0000256" key="2">
    <source>
        <dbReference type="ARBA" id="ARBA00022803"/>
    </source>
</evidence>
<evidence type="ECO:0000259" key="6">
    <source>
        <dbReference type="Pfam" id="PF13519"/>
    </source>
</evidence>
<dbReference type="EMBL" id="FNHO01000005">
    <property type="protein sequence ID" value="SDM48755.1"/>
    <property type="molecule type" value="Genomic_DNA"/>
</dbReference>
<dbReference type="SUPFAM" id="SSF53300">
    <property type="entry name" value="vWA-like"/>
    <property type="match status" value="1"/>
</dbReference>
<organism evidence="7 9">
    <name type="scientific">Stutzerimonas balearica DSM 6083</name>
    <dbReference type="NCBI Taxonomy" id="1123016"/>
    <lineage>
        <taxon>Bacteria</taxon>
        <taxon>Pseudomonadati</taxon>
        <taxon>Pseudomonadota</taxon>
        <taxon>Gammaproteobacteria</taxon>
        <taxon>Pseudomonadales</taxon>
        <taxon>Pseudomonadaceae</taxon>
        <taxon>Stutzerimonas</taxon>
    </lineage>
</organism>
<reference evidence="7 9" key="3">
    <citation type="journal article" name="Genome Announc.">
        <title>Complete Genome Sequence of Pseudomonas balearica DSM 6083T.</title>
        <authorList>
            <person name="Bennasar-Figueras A."/>
            <person name="Salva-Serra F."/>
            <person name="Jaen-Luchoro D."/>
            <person name="Segui C."/>
            <person name="Aliaga F."/>
            <person name="Busquets A."/>
            <person name="Gomila M."/>
            <person name="Moore E.R."/>
            <person name="Lalucat J."/>
        </authorList>
    </citation>
    <scope>NUCLEOTIDE SEQUENCE [LARGE SCALE GENOMIC DNA]</scope>
    <source>
        <strain evidence="9">DSM 6083</strain>
        <strain evidence="7">DSM6083</strain>
    </source>
</reference>
<evidence type="ECO:0000256" key="1">
    <source>
        <dbReference type="ARBA" id="ARBA00022737"/>
    </source>
</evidence>
<dbReference type="PANTHER" id="PTHR22550">
    <property type="entry name" value="SPORE GERMINATION PROTEIN"/>
    <property type="match status" value="1"/>
</dbReference>
<dbReference type="PANTHER" id="PTHR22550:SF14">
    <property type="entry name" value="VWFA DOMAIN-CONTAINING PROTEIN"/>
    <property type="match status" value="1"/>
</dbReference>
<dbReference type="GeneID" id="77260498"/>
<evidence type="ECO:0000313" key="7">
    <source>
        <dbReference type="EMBL" id="AJE15599.1"/>
    </source>
</evidence>
<evidence type="ECO:0000256" key="3">
    <source>
        <dbReference type="PROSITE-ProRule" id="PRU00339"/>
    </source>
</evidence>
<feature type="domain" description="VWFA" evidence="6">
    <location>
        <begin position="95"/>
        <end position="199"/>
    </location>
</feature>
<dbReference type="Pfam" id="PF13519">
    <property type="entry name" value="VWA_2"/>
    <property type="match status" value="1"/>
</dbReference>
<proteinExistence type="predicted"/>
<keyword evidence="1" id="KW-0677">Repeat</keyword>
<protein>
    <submittedName>
        <fullName evidence="8">Ca-activated chloride channel family protein</fullName>
    </submittedName>
    <submittedName>
        <fullName evidence="7">Membrane protein</fullName>
    </submittedName>
</protein>
<dbReference type="InterPro" id="IPR019734">
    <property type="entry name" value="TPR_rpt"/>
</dbReference>
<keyword evidence="5" id="KW-0812">Transmembrane</keyword>
<feature type="compositionally biased region" description="Polar residues" evidence="4">
    <location>
        <begin position="479"/>
        <end position="512"/>
    </location>
</feature>
<feature type="repeat" description="TPR" evidence="3">
    <location>
        <begin position="403"/>
        <end position="436"/>
    </location>
</feature>
<dbReference type="Gene3D" id="1.25.40.10">
    <property type="entry name" value="Tetratricopeptide repeat domain"/>
    <property type="match status" value="1"/>
</dbReference>
<dbReference type="EMBL" id="CP007511">
    <property type="protein sequence ID" value="AJE15599.1"/>
    <property type="molecule type" value="Genomic_DNA"/>
</dbReference>
<feature type="compositionally biased region" description="Low complexity" evidence="4">
    <location>
        <begin position="514"/>
        <end position="523"/>
    </location>
</feature>
<dbReference type="RefSeq" id="WP_043220635.1">
    <property type="nucleotide sequence ID" value="NZ_CP007511.1"/>
</dbReference>
<dbReference type="InterPro" id="IPR013105">
    <property type="entry name" value="TPR_2"/>
</dbReference>
<keyword evidence="5" id="KW-1133">Transmembrane helix</keyword>
<name>A0A8D3Y1X1_9GAMM</name>
<dbReference type="SUPFAM" id="SSF48452">
    <property type="entry name" value="TPR-like"/>
    <property type="match status" value="1"/>
</dbReference>
<reference evidence="8 10" key="2">
    <citation type="submission" date="2016-10" db="EMBL/GenBank/DDBJ databases">
        <authorList>
            <person name="Varghese N."/>
            <person name="Submissions S."/>
        </authorList>
    </citation>
    <scope>NUCLEOTIDE SEQUENCE [LARGE SCALE GENOMIC DNA]</scope>
    <source>
        <strain evidence="8 10">DSM 6083</strain>
    </source>
</reference>
<evidence type="ECO:0000256" key="4">
    <source>
        <dbReference type="SAM" id="MobiDB-lite"/>
    </source>
</evidence>
<dbReference type="PROSITE" id="PS50005">
    <property type="entry name" value="TPR"/>
    <property type="match status" value="1"/>
</dbReference>